<feature type="domain" description="Penicillin-binding protein dimerisation" evidence="9">
    <location>
        <begin position="55"/>
        <end position="224"/>
    </location>
</feature>
<dbReference type="Gene3D" id="3.40.710.10">
    <property type="entry name" value="DD-peptidase/beta-lactamase superfamily"/>
    <property type="match status" value="1"/>
</dbReference>
<reference evidence="10" key="1">
    <citation type="submission" date="2020-05" db="EMBL/GenBank/DDBJ databases">
        <authorList>
            <person name="Chiriac C."/>
            <person name="Salcher M."/>
            <person name="Ghai R."/>
            <person name="Kavagutti S V."/>
        </authorList>
    </citation>
    <scope>NUCLEOTIDE SEQUENCE</scope>
</reference>
<dbReference type="EMBL" id="CAEZWH010000001">
    <property type="protein sequence ID" value="CAB4642555.1"/>
    <property type="molecule type" value="Genomic_DNA"/>
</dbReference>
<keyword evidence="5" id="KW-0378">Hydrolase</keyword>
<dbReference type="AlphaFoldDB" id="A0A6J6K2K4"/>
<dbReference type="InterPro" id="IPR050515">
    <property type="entry name" value="Beta-lactam/transpept"/>
</dbReference>
<evidence type="ECO:0000256" key="3">
    <source>
        <dbReference type="ARBA" id="ARBA00012865"/>
    </source>
</evidence>
<dbReference type="InterPro" id="IPR036138">
    <property type="entry name" value="PBP_dimer_sf"/>
</dbReference>
<dbReference type="PANTHER" id="PTHR30627">
    <property type="entry name" value="PEPTIDOGLYCAN D,D-TRANSPEPTIDASE"/>
    <property type="match status" value="1"/>
</dbReference>
<comment type="catalytic activity">
    <reaction evidence="1">
        <text>a beta-lactam + H2O = a substituted beta-amino acid</text>
        <dbReference type="Rhea" id="RHEA:20401"/>
        <dbReference type="ChEBI" id="CHEBI:15377"/>
        <dbReference type="ChEBI" id="CHEBI:35627"/>
        <dbReference type="ChEBI" id="CHEBI:140347"/>
        <dbReference type="EC" id="3.5.2.6"/>
    </reaction>
</comment>
<evidence type="ECO:0000256" key="6">
    <source>
        <dbReference type="ARBA" id="ARBA00023136"/>
    </source>
</evidence>
<dbReference type="InterPro" id="IPR012338">
    <property type="entry name" value="Beta-lactam/transpept-like"/>
</dbReference>
<feature type="domain" description="Penicillin-binding protein transpeptidase" evidence="8">
    <location>
        <begin position="290"/>
        <end position="676"/>
    </location>
</feature>
<evidence type="ECO:0000256" key="2">
    <source>
        <dbReference type="ARBA" id="ARBA00004370"/>
    </source>
</evidence>
<dbReference type="GO" id="GO:0008800">
    <property type="term" value="F:beta-lactamase activity"/>
    <property type="evidence" value="ECO:0007669"/>
    <property type="project" value="UniProtKB-EC"/>
</dbReference>
<dbReference type="Pfam" id="PF00905">
    <property type="entry name" value="Transpeptidase"/>
    <property type="match status" value="1"/>
</dbReference>
<dbReference type="InterPro" id="IPR001460">
    <property type="entry name" value="PCN-bd_Tpept"/>
</dbReference>
<dbReference type="Gene3D" id="3.90.1310.10">
    <property type="entry name" value="Penicillin-binding protein 2a (Domain 2)"/>
    <property type="match status" value="1"/>
</dbReference>
<gene>
    <name evidence="10" type="ORF">UFOPK2195_00010</name>
</gene>
<dbReference type="GO" id="GO:0046677">
    <property type="term" value="P:response to antibiotic"/>
    <property type="evidence" value="ECO:0007669"/>
    <property type="project" value="UniProtKB-KW"/>
</dbReference>
<protein>
    <recommendedName>
        <fullName evidence="3">beta-lactamase</fullName>
        <ecNumber evidence="3">3.5.2.6</ecNumber>
    </recommendedName>
</protein>
<accession>A0A6J6K2K4</accession>
<evidence type="ECO:0000256" key="5">
    <source>
        <dbReference type="ARBA" id="ARBA00022801"/>
    </source>
</evidence>
<evidence type="ECO:0000256" key="1">
    <source>
        <dbReference type="ARBA" id="ARBA00001526"/>
    </source>
</evidence>
<dbReference type="PANTHER" id="PTHR30627:SF6">
    <property type="entry name" value="BETA-LACTAMASE YBXI-RELATED"/>
    <property type="match status" value="1"/>
</dbReference>
<dbReference type="EC" id="3.5.2.6" evidence="3"/>
<evidence type="ECO:0000259" key="8">
    <source>
        <dbReference type="Pfam" id="PF00905"/>
    </source>
</evidence>
<proteinExistence type="predicted"/>
<dbReference type="GO" id="GO:0071555">
    <property type="term" value="P:cell wall organization"/>
    <property type="evidence" value="ECO:0007669"/>
    <property type="project" value="TreeGrafter"/>
</dbReference>
<evidence type="ECO:0000256" key="4">
    <source>
        <dbReference type="ARBA" id="ARBA00022729"/>
    </source>
</evidence>
<keyword evidence="7" id="KW-0046">Antibiotic resistance</keyword>
<dbReference type="Pfam" id="PF03717">
    <property type="entry name" value="PBP_dimer"/>
    <property type="match status" value="1"/>
</dbReference>
<evidence type="ECO:0000256" key="7">
    <source>
        <dbReference type="ARBA" id="ARBA00023251"/>
    </source>
</evidence>
<name>A0A6J6K2K4_9ZZZZ</name>
<dbReference type="SUPFAM" id="SSF56601">
    <property type="entry name" value="beta-lactamase/transpeptidase-like"/>
    <property type="match status" value="1"/>
</dbReference>
<dbReference type="GO" id="GO:0005886">
    <property type="term" value="C:plasma membrane"/>
    <property type="evidence" value="ECO:0007669"/>
    <property type="project" value="TreeGrafter"/>
</dbReference>
<evidence type="ECO:0000313" key="10">
    <source>
        <dbReference type="EMBL" id="CAB4642555.1"/>
    </source>
</evidence>
<dbReference type="InterPro" id="IPR005311">
    <property type="entry name" value="PBP_dimer"/>
</dbReference>
<keyword evidence="4" id="KW-0732">Signal</keyword>
<dbReference type="SUPFAM" id="SSF56519">
    <property type="entry name" value="Penicillin binding protein dimerisation domain"/>
    <property type="match status" value="1"/>
</dbReference>
<dbReference type="GO" id="GO:0008658">
    <property type="term" value="F:penicillin binding"/>
    <property type="evidence" value="ECO:0007669"/>
    <property type="project" value="InterPro"/>
</dbReference>
<comment type="subcellular location">
    <subcellularLocation>
        <location evidence="2">Membrane</location>
    </subcellularLocation>
</comment>
<sequence>MTANNQSKRLMSLAITAVVLMTGLSTRMWFLQAVKSEENEEIVVAVRTRTIRLLPERGRIIDAKGRVIADNKRILTATIDREVIKDPEDRLEMFRRLSGPLQMPVETLFKRYEDKRFGPLEALPLKEDISEEVALFLRERSEDYPGMYVREEWKRNYPYGAIGSHVIGYMGAISEKNLAYYRSIDYDPNERVGGYGLEQSYEQILRGTPGYVRYEVNAQGKLLRLIERVEPIIGNDLELSLDITIQQFAEQALETQLVLRRRVEAGNIRLEDGTIDPLFPDPVLYKAPAGSVVLMNHDTGQVIAMASYPRFDSRWFNAGITKEKFAEIFPQTEDPDLSILVNRAVSGRYNLGSSFKPFIAYAALNTGQLPGGSSYTYVDNGTYTLESIPKARCQDGVKCVFRNAVCRSTGAPCRYGPVAVDDALAVSSDSFFYKIGEQILTERGYKPILEEQVRLFGFGSPTNIDLPYEYAGTIPSKALKKRMADIGAISEESGKAYYVGDQILFSIGQGLLSATPIQVASAYGVLGNGGKVLQPHLVKTVLEPGTPDSAPGIANMSQSAVVERFDDREPIRTLDMSGDRLKPIVDGLARVITGPGVNYGTYHKTTGELLFKGYPYGVLPIAGKTGTAQGLGNLPWNDSSAFGAFSLDPNQPYSAFAYLEKAGYGSQAAAPVVKCIFMAMSGKYKVDPVVVADPLNINSSVAAPPTYLRNPTCLSGGRSDNRD</sequence>
<keyword evidence="6" id="KW-0472">Membrane</keyword>
<evidence type="ECO:0000259" key="9">
    <source>
        <dbReference type="Pfam" id="PF03717"/>
    </source>
</evidence>
<organism evidence="10">
    <name type="scientific">freshwater metagenome</name>
    <dbReference type="NCBI Taxonomy" id="449393"/>
    <lineage>
        <taxon>unclassified sequences</taxon>
        <taxon>metagenomes</taxon>
        <taxon>ecological metagenomes</taxon>
    </lineage>
</organism>